<dbReference type="InterPro" id="IPR024072">
    <property type="entry name" value="DHFR-like_dom_sf"/>
</dbReference>
<protein>
    <submittedName>
        <fullName evidence="2">Dihydrofolate reductase</fullName>
    </submittedName>
</protein>
<evidence type="ECO:0000313" key="3">
    <source>
        <dbReference type="Proteomes" id="UP000719500"/>
    </source>
</evidence>
<gene>
    <name evidence="2" type="ORF">H9X91_03545</name>
</gene>
<dbReference type="InterPro" id="IPR050765">
    <property type="entry name" value="Riboflavin_Biosynth_HTPR"/>
</dbReference>
<feature type="domain" description="Bacterial bifunctional deaminase-reductase C-terminal" evidence="1">
    <location>
        <begin position="5"/>
        <end position="163"/>
    </location>
</feature>
<dbReference type="PANTHER" id="PTHR38011">
    <property type="entry name" value="DIHYDROFOLATE REDUCTASE FAMILY PROTEIN (AFU_ORTHOLOGUE AFUA_8G06820)"/>
    <property type="match status" value="1"/>
</dbReference>
<evidence type="ECO:0000313" key="2">
    <source>
        <dbReference type="EMBL" id="MBM6850511.1"/>
    </source>
</evidence>
<dbReference type="EMBL" id="JACSNX010000003">
    <property type="protein sequence ID" value="MBM6850511.1"/>
    <property type="molecule type" value="Genomic_DNA"/>
</dbReference>
<accession>A0ABS2FTZ4</accession>
<dbReference type="SUPFAM" id="SSF53597">
    <property type="entry name" value="Dihydrofolate reductase-like"/>
    <property type="match status" value="1"/>
</dbReference>
<keyword evidence="3" id="KW-1185">Reference proteome</keyword>
<proteinExistence type="predicted"/>
<comment type="caution">
    <text evidence="2">The sequence shown here is derived from an EMBL/GenBank/DDBJ whole genome shotgun (WGS) entry which is preliminary data.</text>
</comment>
<dbReference type="RefSeq" id="WP_204802586.1">
    <property type="nucleotide sequence ID" value="NZ_JACSNX010000003.1"/>
</dbReference>
<evidence type="ECO:0000259" key="1">
    <source>
        <dbReference type="Pfam" id="PF01872"/>
    </source>
</evidence>
<reference evidence="2 3" key="1">
    <citation type="journal article" date="2021" name="Sci. Rep.">
        <title>The distribution of antibiotic resistance genes in chicken gut microbiota commensals.</title>
        <authorList>
            <person name="Juricova H."/>
            <person name="Matiasovicova J."/>
            <person name="Kubasova T."/>
            <person name="Cejkova D."/>
            <person name="Rychlik I."/>
        </authorList>
    </citation>
    <scope>NUCLEOTIDE SEQUENCE [LARGE SCALE GENOMIC DNA]</scope>
    <source>
        <strain evidence="2 3">An411</strain>
    </source>
</reference>
<sequence length="178" mass="19372">MARDIILNLAVSLDGFICDEDGGFAWIGGQGDSLADTADRFSFDAFLASCDTVVMGRKAYEDCFSSLSEAEDKRFLVASRTPRAPEGPVSFLSGDVVSEVLALKGRPGKHIWLFGGGELAADFIRADAVDRYIVGILPVIRGRGRRLFQEGLPSTELHLDRCTVADGIPILEYSRRGR</sequence>
<name>A0ABS2FTZ4_9FIRM</name>
<dbReference type="Gene3D" id="3.40.430.10">
    <property type="entry name" value="Dihydrofolate Reductase, subunit A"/>
    <property type="match status" value="1"/>
</dbReference>
<dbReference type="InterPro" id="IPR002734">
    <property type="entry name" value="RibDG_C"/>
</dbReference>
<organism evidence="2 3">
    <name type="scientific">Oscillibacter valericigenes</name>
    <dbReference type="NCBI Taxonomy" id="351091"/>
    <lineage>
        <taxon>Bacteria</taxon>
        <taxon>Bacillati</taxon>
        <taxon>Bacillota</taxon>
        <taxon>Clostridia</taxon>
        <taxon>Eubacteriales</taxon>
        <taxon>Oscillospiraceae</taxon>
        <taxon>Oscillibacter</taxon>
    </lineage>
</organism>
<dbReference type="Pfam" id="PF01872">
    <property type="entry name" value="RibD_C"/>
    <property type="match status" value="1"/>
</dbReference>
<dbReference type="Proteomes" id="UP000719500">
    <property type="component" value="Unassembled WGS sequence"/>
</dbReference>
<dbReference type="PANTHER" id="PTHR38011:SF11">
    <property type="entry name" value="2,5-DIAMINO-6-RIBOSYLAMINO-4(3H)-PYRIMIDINONE 5'-PHOSPHATE REDUCTASE"/>
    <property type="match status" value="1"/>
</dbReference>